<organism evidence="1 2">
    <name type="scientific">Myroides phaeus</name>
    <dbReference type="NCBI Taxonomy" id="702745"/>
    <lineage>
        <taxon>Bacteria</taxon>
        <taxon>Pseudomonadati</taxon>
        <taxon>Bacteroidota</taxon>
        <taxon>Flavobacteriia</taxon>
        <taxon>Flavobacteriales</taxon>
        <taxon>Flavobacteriaceae</taxon>
        <taxon>Myroides</taxon>
    </lineage>
</organism>
<evidence type="ECO:0000313" key="2">
    <source>
        <dbReference type="Proteomes" id="UP000243588"/>
    </source>
</evidence>
<keyword evidence="2" id="KW-1185">Reference proteome</keyword>
<dbReference type="EMBL" id="FNDQ01000003">
    <property type="protein sequence ID" value="SDH41311.1"/>
    <property type="molecule type" value="Genomic_DNA"/>
</dbReference>
<sequence length="215" mass="25649">MKLLFTFICSAIISVVSFGQNINYAYFELTQDSKNVQTIVLEIDDLIFNIYQNGTDFTFNQKRPQFKRDDYYDYFDPELDYISRNNSVEYYTNTFDEYLKNRIKRINNLNITYIDRFSMYNNGKIKNIGSISFEYYDRFDWSELEGKIKKIGPYKITYYDRFDRKELEGKVKSIGDVTLEYYTVFDNKGIPGKLKRTKGNTKTMHVMPAPSYIPY</sequence>
<reference evidence="2" key="1">
    <citation type="submission" date="2016-10" db="EMBL/GenBank/DDBJ databases">
        <authorList>
            <person name="Varghese N."/>
            <person name="Submissions S."/>
        </authorList>
    </citation>
    <scope>NUCLEOTIDE SEQUENCE [LARGE SCALE GENOMIC DNA]</scope>
    <source>
        <strain evidence="2">DSM 23313</strain>
    </source>
</reference>
<dbReference type="RefSeq" id="WP_090405836.1">
    <property type="nucleotide sequence ID" value="NZ_FNDQ01000003.1"/>
</dbReference>
<dbReference type="STRING" id="702745.SAMN05421818_103162"/>
<gene>
    <name evidence="1" type="ORF">SAMN05421818_103162</name>
</gene>
<name>A0A1G8C712_9FLAO</name>
<dbReference type="Proteomes" id="UP000243588">
    <property type="component" value="Unassembled WGS sequence"/>
</dbReference>
<protein>
    <submittedName>
        <fullName evidence="1">Uncharacterized protein</fullName>
    </submittedName>
</protein>
<dbReference type="AlphaFoldDB" id="A0A1G8C712"/>
<evidence type="ECO:0000313" key="1">
    <source>
        <dbReference type="EMBL" id="SDH41311.1"/>
    </source>
</evidence>
<proteinExistence type="predicted"/>
<accession>A0A1G8C712</accession>